<dbReference type="RefSeq" id="WP_244823689.1">
    <property type="nucleotide sequence ID" value="NZ_CP112998.1"/>
</dbReference>
<protein>
    <submittedName>
        <fullName evidence="3">Uncharacterized protein</fullName>
    </submittedName>
</protein>
<dbReference type="EMBL" id="CP112998">
    <property type="protein sequence ID" value="WAC10095.1"/>
    <property type="molecule type" value="Genomic_DNA"/>
</dbReference>
<evidence type="ECO:0000313" key="3">
    <source>
        <dbReference type="EMBL" id="WAC10095.1"/>
    </source>
</evidence>
<keyword evidence="2" id="KW-0472">Membrane</keyword>
<keyword evidence="4" id="KW-1185">Reference proteome</keyword>
<evidence type="ECO:0000313" key="4">
    <source>
        <dbReference type="Proteomes" id="UP001164653"/>
    </source>
</evidence>
<keyword evidence="2" id="KW-1133">Transmembrane helix</keyword>
<name>A0A9E8SIE4_9BACT</name>
<dbReference type="Proteomes" id="UP001164653">
    <property type="component" value="Chromosome"/>
</dbReference>
<feature type="coiled-coil region" evidence="1">
    <location>
        <begin position="166"/>
        <end position="207"/>
    </location>
</feature>
<dbReference type="KEGG" id="dpf:ON006_20320"/>
<dbReference type="AlphaFoldDB" id="A0A9E8SIE4"/>
<sequence length="207" mass="23995">MIVICHSGTRLAMVQQFRKLPEYMPNLAEERFRPATYSQQPPDDKIINDLLRPVQQYDQQITNPSKKKKRKKYLGQFSQVQQSFASVPKASEVRHHHHFDLRSKGFMISAAVLLLSTAISIAVAISNYKESNRLQESDIKFRVTRQLSPVLTARVDSIYYEDPERAELETQKREAHELTVKEAEAQLMDRRIEVKAAENILKQLKTE</sequence>
<keyword evidence="1" id="KW-0175">Coiled coil</keyword>
<accession>A0A9E8SIE4</accession>
<reference evidence="3" key="1">
    <citation type="submission" date="2022-11" db="EMBL/GenBank/DDBJ databases">
        <title>Dyadobacter pollutisoli sp. nov., isolated from plastic dumped soil.</title>
        <authorList>
            <person name="Kim J.M."/>
            <person name="Kim K.R."/>
            <person name="Lee J.K."/>
            <person name="Hao L."/>
            <person name="Jeon C.O."/>
        </authorList>
    </citation>
    <scope>NUCLEOTIDE SEQUENCE</scope>
    <source>
        <strain evidence="3">U1</strain>
    </source>
</reference>
<keyword evidence="2" id="KW-0812">Transmembrane</keyword>
<feature type="transmembrane region" description="Helical" evidence="2">
    <location>
        <begin position="105"/>
        <end position="125"/>
    </location>
</feature>
<gene>
    <name evidence="3" type="ORF">ON006_20320</name>
</gene>
<proteinExistence type="predicted"/>
<organism evidence="3 4">
    <name type="scientific">Dyadobacter pollutisoli</name>
    <dbReference type="NCBI Taxonomy" id="2910158"/>
    <lineage>
        <taxon>Bacteria</taxon>
        <taxon>Pseudomonadati</taxon>
        <taxon>Bacteroidota</taxon>
        <taxon>Cytophagia</taxon>
        <taxon>Cytophagales</taxon>
        <taxon>Spirosomataceae</taxon>
        <taxon>Dyadobacter</taxon>
    </lineage>
</organism>
<evidence type="ECO:0000256" key="2">
    <source>
        <dbReference type="SAM" id="Phobius"/>
    </source>
</evidence>
<evidence type="ECO:0000256" key="1">
    <source>
        <dbReference type="SAM" id="Coils"/>
    </source>
</evidence>